<dbReference type="NCBIfam" id="NF037995">
    <property type="entry name" value="TRAP_S1"/>
    <property type="match status" value="1"/>
</dbReference>
<protein>
    <submittedName>
        <fullName evidence="3">TRAP transporter substrate-binding protein DctP</fullName>
    </submittedName>
</protein>
<sequence>MKRRSLLGRAGLAGVLAAGVAPAVHAQPTVRWRLASSFPRSLDTLFGAAEFFAARVKALSGGRFEVQAHEPDTLLTAFGVVEGVGSGAAEMAHTATYYFSEKNPVFALGCAVPFGLNSRQLTAWMLEGNGLKLMREFYAGYHIVNFPGGNTGAQMGGWFRKEVRSASDLHGLRFRIAGFASLLMERMGAEPVNLPAAQIYAALEKGHIDAAEWVGPYDDQKLGFVKVAPYYYYPGFWEGSTQFDFFVNQRAWNSLSGEHKAIVEAAAAQTHVQVQAKYDALNPGALKQLVASGAKLRPFPADVLADAFKHANDIYAETSAKNEQFRRIYADMARFRADQNLWFRFTEATFDRFMQAQKL</sequence>
<evidence type="ECO:0000313" key="3">
    <source>
        <dbReference type="EMBL" id="MBE7940836.1"/>
    </source>
</evidence>
<reference evidence="3 4" key="1">
    <citation type="submission" date="2020-10" db="EMBL/GenBank/DDBJ databases">
        <title>Draft genome of Ramlibacter aquaticus LMG 30558.</title>
        <authorList>
            <person name="Props R."/>
        </authorList>
    </citation>
    <scope>NUCLEOTIDE SEQUENCE [LARGE SCALE GENOMIC DNA]</scope>
    <source>
        <strain evidence="3 4">LMG 30558</strain>
    </source>
</reference>
<dbReference type="InterPro" id="IPR026289">
    <property type="entry name" value="SBP_TakP-like"/>
</dbReference>
<dbReference type="Gene3D" id="3.40.190.10">
    <property type="entry name" value="Periplasmic binding protein-like II"/>
    <property type="match status" value="1"/>
</dbReference>
<comment type="caution">
    <text evidence="3">The sequence shown here is derived from an EMBL/GenBank/DDBJ whole genome shotgun (WGS) entry which is preliminary data.</text>
</comment>
<gene>
    <name evidence="3" type="primary">dctP</name>
    <name evidence="3" type="ORF">IM725_09665</name>
</gene>
<dbReference type="EMBL" id="JADDOJ010000032">
    <property type="protein sequence ID" value="MBE7940836.1"/>
    <property type="molecule type" value="Genomic_DNA"/>
</dbReference>
<evidence type="ECO:0000256" key="1">
    <source>
        <dbReference type="ARBA" id="ARBA00022729"/>
    </source>
</evidence>
<dbReference type="PANTHER" id="PTHR33376:SF5">
    <property type="entry name" value="EXTRACYTOPLASMIC SOLUTE RECEPTOR PROTEIN"/>
    <property type="match status" value="1"/>
</dbReference>
<accession>A0ABR9SEP8</accession>
<dbReference type="Pfam" id="PF03480">
    <property type="entry name" value="DctP"/>
    <property type="match status" value="1"/>
</dbReference>
<organism evidence="3 4">
    <name type="scientific">Ramlibacter aquaticus</name>
    <dbReference type="NCBI Taxonomy" id="2780094"/>
    <lineage>
        <taxon>Bacteria</taxon>
        <taxon>Pseudomonadati</taxon>
        <taxon>Pseudomonadota</taxon>
        <taxon>Betaproteobacteria</taxon>
        <taxon>Burkholderiales</taxon>
        <taxon>Comamonadaceae</taxon>
        <taxon>Ramlibacter</taxon>
    </lineage>
</organism>
<dbReference type="PIRSF" id="PIRSF039026">
    <property type="entry name" value="SiaP"/>
    <property type="match status" value="1"/>
</dbReference>
<evidence type="ECO:0000313" key="4">
    <source>
        <dbReference type="Proteomes" id="UP000715965"/>
    </source>
</evidence>
<evidence type="ECO:0000256" key="2">
    <source>
        <dbReference type="SAM" id="SignalP"/>
    </source>
</evidence>
<dbReference type="InterPro" id="IPR038404">
    <property type="entry name" value="TRAP_DctP_sf"/>
</dbReference>
<feature type="chain" id="PRO_5045676083" evidence="2">
    <location>
        <begin position="27"/>
        <end position="359"/>
    </location>
</feature>
<dbReference type="InterPro" id="IPR018389">
    <property type="entry name" value="DctP_fam"/>
</dbReference>
<keyword evidence="4" id="KW-1185">Reference proteome</keyword>
<keyword evidence="1 2" id="KW-0732">Signal</keyword>
<feature type="signal peptide" evidence="2">
    <location>
        <begin position="1"/>
        <end position="26"/>
    </location>
</feature>
<dbReference type="PANTHER" id="PTHR33376">
    <property type="match status" value="1"/>
</dbReference>
<dbReference type="RefSeq" id="WP_193780377.1">
    <property type="nucleotide sequence ID" value="NZ_JADDOJ010000032.1"/>
</dbReference>
<dbReference type="Gene3D" id="3.40.190.170">
    <property type="entry name" value="Bacterial extracellular solute-binding protein, family 7"/>
    <property type="match status" value="1"/>
</dbReference>
<name>A0ABR9SEP8_9BURK</name>
<proteinExistence type="predicted"/>
<dbReference type="Proteomes" id="UP000715965">
    <property type="component" value="Unassembled WGS sequence"/>
</dbReference>